<accession>A0A543BIQ4</accession>
<evidence type="ECO:0000256" key="2">
    <source>
        <dbReference type="ARBA" id="ARBA00012595"/>
    </source>
</evidence>
<reference evidence="8 9" key="1">
    <citation type="submission" date="2019-06" db="EMBL/GenBank/DDBJ databases">
        <title>Sequencing the genomes of 1000 actinobacteria strains.</title>
        <authorList>
            <person name="Klenk H.-P."/>
        </authorList>
    </citation>
    <scope>NUCLEOTIDE SEQUENCE [LARGE SCALE GENOMIC DNA]</scope>
    <source>
        <strain evidence="8 9">DSM 20169</strain>
    </source>
</reference>
<feature type="domain" description="Fibronectin type-III" evidence="7">
    <location>
        <begin position="1310"/>
        <end position="1400"/>
    </location>
</feature>
<organism evidence="8 9">
    <name type="scientific">Microbacterium saperdae</name>
    <dbReference type="NCBI Taxonomy" id="69368"/>
    <lineage>
        <taxon>Bacteria</taxon>
        <taxon>Bacillati</taxon>
        <taxon>Actinomycetota</taxon>
        <taxon>Actinomycetes</taxon>
        <taxon>Micrococcales</taxon>
        <taxon>Microbacteriaceae</taxon>
        <taxon>Microbacterium</taxon>
    </lineage>
</organism>
<feature type="domain" description="Fibronectin type-III" evidence="7">
    <location>
        <begin position="1218"/>
        <end position="1308"/>
    </location>
</feature>
<dbReference type="EMBL" id="VFOX01000001">
    <property type="protein sequence ID" value="TQL84623.1"/>
    <property type="molecule type" value="Genomic_DNA"/>
</dbReference>
<name>A0A543BIQ4_9MICO</name>
<keyword evidence="4" id="KW-0378">Hydrolase</keyword>
<dbReference type="Gene3D" id="2.60.40.1120">
    <property type="entry name" value="Carboxypeptidase-like, regulatory domain"/>
    <property type="match status" value="3"/>
</dbReference>
<evidence type="ECO:0000256" key="3">
    <source>
        <dbReference type="ARBA" id="ARBA00022737"/>
    </source>
</evidence>
<dbReference type="GO" id="GO:0000272">
    <property type="term" value="P:polysaccharide catabolic process"/>
    <property type="evidence" value="ECO:0007669"/>
    <property type="project" value="UniProtKB-KW"/>
</dbReference>
<proteinExistence type="predicted"/>
<dbReference type="Pfam" id="PF04122">
    <property type="entry name" value="CW_binding_2"/>
    <property type="match status" value="3"/>
</dbReference>
<comment type="caution">
    <text evidence="8">The sequence shown here is derived from an EMBL/GenBank/DDBJ whole genome shotgun (WGS) entry which is preliminary data.</text>
</comment>
<dbReference type="Pfam" id="PF13620">
    <property type="entry name" value="CarboxypepD_reg"/>
    <property type="match status" value="4"/>
</dbReference>
<dbReference type="InterPro" id="IPR003961">
    <property type="entry name" value="FN3_dom"/>
</dbReference>
<dbReference type="PROSITE" id="PS50853">
    <property type="entry name" value="FN3"/>
    <property type="match status" value="4"/>
</dbReference>
<dbReference type="GO" id="GO:0030246">
    <property type="term" value="F:carbohydrate binding"/>
    <property type="evidence" value="ECO:0007669"/>
    <property type="project" value="InterPro"/>
</dbReference>
<dbReference type="SUPFAM" id="SSF49464">
    <property type="entry name" value="Carboxypeptidase regulatory domain-like"/>
    <property type="match status" value="1"/>
</dbReference>
<dbReference type="SUPFAM" id="SSF48726">
    <property type="entry name" value="Immunoglobulin"/>
    <property type="match status" value="1"/>
</dbReference>
<evidence type="ECO:0000256" key="5">
    <source>
        <dbReference type="ARBA" id="ARBA00023326"/>
    </source>
</evidence>
<keyword evidence="3" id="KW-0677">Repeat</keyword>
<protein>
    <recommendedName>
        <fullName evidence="2">alpha-amylase</fullName>
        <ecNumber evidence="2">3.2.1.1</ecNumber>
    </recommendedName>
    <alternativeName>
        <fullName evidence="6">1,4-alpha-D-glucan glucanohydrolase</fullName>
    </alternativeName>
</protein>
<dbReference type="InterPro" id="IPR036179">
    <property type="entry name" value="Ig-like_dom_sf"/>
</dbReference>
<dbReference type="SUPFAM" id="SSF49265">
    <property type="entry name" value="Fibronectin type III"/>
    <property type="match status" value="2"/>
</dbReference>
<dbReference type="Gene3D" id="2.60.40.10">
    <property type="entry name" value="Immunoglobulins"/>
    <property type="match status" value="6"/>
</dbReference>
<keyword evidence="8" id="KW-0645">Protease</keyword>
<dbReference type="GO" id="GO:0004556">
    <property type="term" value="F:alpha-amylase activity"/>
    <property type="evidence" value="ECO:0007669"/>
    <property type="project" value="UniProtKB-EC"/>
</dbReference>
<sequence>MSRVHALRPAALPDSATGLWSRVLRTGTVLVTALALVAGSAVPAAAAESASAAPVVAAAAAPDLVSDDPAVVSPAHGAQVTTTVVDGPVAETPSDDDATADVPAVQAPSTQARAAAAAVGDIPEETYGEVVTVTVSGRFVTPAGAAASGVTLVAEPMYGDGPGAIGQVTTGANGTFTLNAKTARPFRLVVRPGDGYVMGSISQQGKILPGTWAEDAWLLEPKAAVSTLGDIALIAGQKVSGSVTVTGPLSASEAQLRLDSDTASFETSLSVKTGTTAWSLTVPKGTYRAIVDIYSAGVTAYHGGTTAATAKAIVVNGAVTGIGIGITISSRTVSGTLKDGAGKPVEGAYVSLSPREFVEGNTSRWATSGADGKYTLINVLPGAYTLSFQSGGPTTYWPGVDNWSAAETITVTSATGSLSGYDGILKAGVRISGTSKNPDGTPREGDMIFFSKDGVMVTSTQTAADGTYSSWALPAGEYTVGRGEPGFMSEPVQWYDGKRSAETADLVRATTDGATYNGINFVAVKGGTISGTVSFANKTAVEGATVSVFRAHQTSNPVATATTDAQGKYTIGSLTRDNYVVKVTSGTSGVVDVWFGATTTDPAPVVIDLGIDATFTADITAVLGGTIRGTLTPMVGGDTHWVSLSRPDGSEYRSIAVPTVDGSAVPWEVAGLTPGTWIAYTGDTYWDGKTQMSDATPITVVANKVSAGINLDLRKDVAVSGTVAATDSSVISRVTTVLERQYGDWWSQVEQRESSSTQFAFAAAPGTYRVTVIPTDPEGNALRQAVSAPFVVVAGKPTVLALSTQRGWVLSGRVTDAASGAPVAGAAVQANAPDAYRWGFTQTQTDGTFRLAVGVRGSWDITVANTSTTFVPSTRRVTVAETDVSNIAFALAKGQTLSGRVSAENNGNSLAGISVDVRDASDRSVASASTAGDGTYTTTALPNGTYTVRFANWSGLYIEEWWKDATSQSSATTVTVAGKTITGVDASMRLGGVVVGSVMGTDGEPLVGATVGLATLPATGINALFAPFAEAFGAQPAGTLLGVETLTDAGGNYTLPPVEAGTYALYVYSAATGTTWYNGKSTLSGADPVQVSAGGTASVSLSMRPLGNGEDPRTPEQSISDEFLIQRHPANESVTAGDPAVFQASASGLPAPTVQWERSKAGGAWTAIPGATNLAVVLTTVIGDNGTKVRAVFTSAGVKKTTNEATLTVTAKPVSPSAPKAPVASKVQATTAQLDWTAPATGGSPITGYTVKLYTGAQLVREIAVTGETVSLSDLAGETAYTASVTAKNAVGSSAESAKVTFTTTKPATAPGAPTGVTAVAGNAQAAVSWKAPASNGGSAITGYTVTASPGGKTVTTSGATTGTVTGLTNGTAYTFTVTATNAAGTSAASTASTAVTPVAPSTAPGAPTGVTAVAGNAQAAVSWKAPASNGGSAITGYTVTASPGGKTATTTGALTATVPGLTNGTAYTFTVKATNAIGSSAASAASAAVTPTTAPTAPAAPTAVTAVAGNAQAVVSWTAPASNGGSAITGYTVTASPGGKTATTTGATTATVTGLTNGTAYTFTVKATNAIGSSAASAASAAVTPKAPDTSPAVSRQAGQSRWDTSVAVSKASFPTAGVPVVYIANGMNFPDALAGAAAAGHLGGPVLLTESTKLPDVVAAELARLKPQRIVVLGGSGVVSDAVMAKAGSYAKGAVSRQAGQSRWDTSVAVSKASFPTAGVPVVYIANGMNFPDALAGAAAAGHLGGPVLLTESTKLPDVVAAELARLKPQRIVVLGGSGVVSDAVMTKAGSYAKGAVSRQAGQSRWDTSVAVSKASFPTAGVPVVYIANGMNFPDALAGAAAAGHLGGPVLLTESTKLPDVVAAELARLKPQRIVVLGGSGVVSDAVMAKVNSYVVK</sequence>
<dbReference type="PANTHER" id="PTHR13817:SF73">
    <property type="entry name" value="FIBRONECTIN TYPE-III DOMAIN-CONTAINING PROTEIN"/>
    <property type="match status" value="1"/>
</dbReference>
<evidence type="ECO:0000256" key="6">
    <source>
        <dbReference type="ARBA" id="ARBA00030238"/>
    </source>
</evidence>
<keyword evidence="4" id="KW-0326">Glycosidase</keyword>
<dbReference type="InterPro" id="IPR013783">
    <property type="entry name" value="Ig-like_fold"/>
</dbReference>
<dbReference type="Pfam" id="PF00041">
    <property type="entry name" value="fn3"/>
    <property type="match status" value="4"/>
</dbReference>
<evidence type="ECO:0000256" key="1">
    <source>
        <dbReference type="ARBA" id="ARBA00000548"/>
    </source>
</evidence>
<dbReference type="InterPro" id="IPR013784">
    <property type="entry name" value="Carb-bd-like_fold"/>
</dbReference>
<dbReference type="SMART" id="SM00060">
    <property type="entry name" value="FN3"/>
    <property type="match status" value="4"/>
</dbReference>
<feature type="domain" description="Fibronectin type-III" evidence="7">
    <location>
        <begin position="1404"/>
        <end position="1497"/>
    </location>
</feature>
<evidence type="ECO:0000256" key="4">
    <source>
        <dbReference type="ARBA" id="ARBA00023295"/>
    </source>
</evidence>
<dbReference type="EC" id="3.2.1.1" evidence="2"/>
<dbReference type="CDD" id="cd00063">
    <property type="entry name" value="FN3"/>
    <property type="match status" value="4"/>
</dbReference>
<dbReference type="InterPro" id="IPR036116">
    <property type="entry name" value="FN3_sf"/>
</dbReference>
<feature type="domain" description="Fibronectin type-III" evidence="7">
    <location>
        <begin position="1498"/>
        <end position="1588"/>
    </location>
</feature>
<gene>
    <name evidence="8" type="ORF">FB560_0210</name>
</gene>
<keyword evidence="8" id="KW-0121">Carboxypeptidase</keyword>
<evidence type="ECO:0000313" key="9">
    <source>
        <dbReference type="Proteomes" id="UP000317209"/>
    </source>
</evidence>
<dbReference type="PANTHER" id="PTHR13817">
    <property type="entry name" value="TITIN"/>
    <property type="match status" value="1"/>
</dbReference>
<dbReference type="OrthoDB" id="5143602at2"/>
<evidence type="ECO:0000259" key="7">
    <source>
        <dbReference type="PROSITE" id="PS50853"/>
    </source>
</evidence>
<dbReference type="InterPro" id="IPR050964">
    <property type="entry name" value="Striated_Muscle_Regulatory"/>
</dbReference>
<evidence type="ECO:0000313" key="8">
    <source>
        <dbReference type="EMBL" id="TQL84623.1"/>
    </source>
</evidence>
<dbReference type="GO" id="GO:0004180">
    <property type="term" value="F:carboxypeptidase activity"/>
    <property type="evidence" value="ECO:0007669"/>
    <property type="project" value="UniProtKB-KW"/>
</dbReference>
<dbReference type="InterPro" id="IPR007253">
    <property type="entry name" value="Cell_wall-bd_2"/>
</dbReference>
<comment type="catalytic activity">
    <reaction evidence="1">
        <text>Endohydrolysis of (1-&gt;4)-alpha-D-glucosidic linkages in polysaccharides containing three or more (1-&gt;4)-alpha-linked D-glucose units.</text>
        <dbReference type="EC" id="3.2.1.1"/>
    </reaction>
</comment>
<keyword evidence="5" id="KW-0624">Polysaccharide degradation</keyword>
<dbReference type="SUPFAM" id="SSF49452">
    <property type="entry name" value="Starch-binding domain-like"/>
    <property type="match status" value="2"/>
</dbReference>
<dbReference type="Proteomes" id="UP000317209">
    <property type="component" value="Unassembled WGS sequence"/>
</dbReference>
<keyword evidence="5" id="KW-0119">Carbohydrate metabolism</keyword>
<keyword evidence="9" id="KW-1185">Reference proteome</keyword>
<dbReference type="RefSeq" id="WP_141870668.1">
    <property type="nucleotide sequence ID" value="NZ_VFOX01000001.1"/>
</dbReference>
<dbReference type="SUPFAM" id="SSF49478">
    <property type="entry name" value="Cna protein B-type domain"/>
    <property type="match status" value="2"/>
</dbReference>
<dbReference type="InterPro" id="IPR008969">
    <property type="entry name" value="CarboxyPept-like_regulatory"/>
</dbReference>
<dbReference type="PRINTS" id="PR00014">
    <property type="entry name" value="FNTYPEIII"/>
</dbReference>